<protein>
    <submittedName>
        <fullName evidence="3">Uncharacterized protein</fullName>
    </submittedName>
</protein>
<comment type="caution">
    <text evidence="3">The sequence shown here is derived from an EMBL/GenBank/DDBJ whole genome shotgun (WGS) entry which is preliminary data.</text>
</comment>
<evidence type="ECO:0000256" key="2">
    <source>
        <dbReference type="SAM" id="MobiDB-lite"/>
    </source>
</evidence>
<feature type="coiled-coil region" evidence="1">
    <location>
        <begin position="336"/>
        <end position="374"/>
    </location>
</feature>
<dbReference type="AlphaFoldDB" id="A0AAE0JM41"/>
<sequence length="404" mass="45676">MLRSKTAPDTVVMGPPPQKRRPKEPLPNNTKRQQRTSPRLANISVTDDASSSRPSAPQPKPAQSFKERLFARPQKKREPTPEPAKIALHSLPQTTIAPFFKKIQAAFGEETQPPKHKQRQKQQEKEQEAVHISALPLKRQPTVQTRKRKRDSPAKEDALSSETEEMLAELRAHYLTSATTLHSHALTSLVKAHSLLIQKLDDGIASSDEDFLQRAEKRARKLSLPLSEFAIRSDQRGSDGVLRSEKHVVRELVKGVEKKLGEAEREMEGLWREWVESERGLERVWEEVWGEVEELGKGRGGEEGGDEKGRATRGELGFGAEDGEGENVLEASGDAEKALEAEKNDERDVLSKYEEAIEEEIEKAEEEVTKLTNLTYQMMKDLEKDYQKAIIPDLHLFYTSIEDV</sequence>
<keyword evidence="4" id="KW-1185">Reference proteome</keyword>
<organism evidence="3 4">
    <name type="scientific">Neurospora tetraspora</name>
    <dbReference type="NCBI Taxonomy" id="94610"/>
    <lineage>
        <taxon>Eukaryota</taxon>
        <taxon>Fungi</taxon>
        <taxon>Dikarya</taxon>
        <taxon>Ascomycota</taxon>
        <taxon>Pezizomycotina</taxon>
        <taxon>Sordariomycetes</taxon>
        <taxon>Sordariomycetidae</taxon>
        <taxon>Sordariales</taxon>
        <taxon>Sordariaceae</taxon>
        <taxon>Neurospora</taxon>
    </lineage>
</organism>
<name>A0AAE0JM41_9PEZI</name>
<feature type="compositionally biased region" description="Basic and acidic residues" evidence="2">
    <location>
        <begin position="65"/>
        <end position="80"/>
    </location>
</feature>
<evidence type="ECO:0000313" key="4">
    <source>
        <dbReference type="Proteomes" id="UP001278500"/>
    </source>
</evidence>
<accession>A0AAE0JM41</accession>
<gene>
    <name evidence="3" type="ORF">B0H65DRAFT_419870</name>
</gene>
<feature type="compositionally biased region" description="Polar residues" evidence="2">
    <location>
        <begin position="27"/>
        <end position="55"/>
    </location>
</feature>
<feature type="compositionally biased region" description="Basic and acidic residues" evidence="2">
    <location>
        <begin position="295"/>
        <end position="313"/>
    </location>
</feature>
<dbReference type="Proteomes" id="UP001278500">
    <property type="component" value="Unassembled WGS sequence"/>
</dbReference>
<feature type="region of interest" description="Disordered" evidence="2">
    <location>
        <begin position="295"/>
        <end position="326"/>
    </location>
</feature>
<keyword evidence="1" id="KW-0175">Coiled coil</keyword>
<dbReference type="GeneID" id="87861395"/>
<reference evidence="3" key="1">
    <citation type="journal article" date="2023" name="Mol. Phylogenet. Evol.">
        <title>Genome-scale phylogeny and comparative genomics of the fungal order Sordariales.</title>
        <authorList>
            <person name="Hensen N."/>
            <person name="Bonometti L."/>
            <person name="Westerberg I."/>
            <person name="Brannstrom I.O."/>
            <person name="Guillou S."/>
            <person name="Cros-Aarteil S."/>
            <person name="Calhoun S."/>
            <person name="Haridas S."/>
            <person name="Kuo A."/>
            <person name="Mondo S."/>
            <person name="Pangilinan J."/>
            <person name="Riley R."/>
            <person name="LaButti K."/>
            <person name="Andreopoulos B."/>
            <person name="Lipzen A."/>
            <person name="Chen C."/>
            <person name="Yan M."/>
            <person name="Daum C."/>
            <person name="Ng V."/>
            <person name="Clum A."/>
            <person name="Steindorff A."/>
            <person name="Ohm R.A."/>
            <person name="Martin F."/>
            <person name="Silar P."/>
            <person name="Natvig D.O."/>
            <person name="Lalanne C."/>
            <person name="Gautier V."/>
            <person name="Ament-Velasquez S.L."/>
            <person name="Kruys A."/>
            <person name="Hutchinson M.I."/>
            <person name="Powell A.J."/>
            <person name="Barry K."/>
            <person name="Miller A.N."/>
            <person name="Grigoriev I.V."/>
            <person name="Debuchy R."/>
            <person name="Gladieux P."/>
            <person name="Hiltunen Thoren M."/>
            <person name="Johannesson H."/>
        </authorList>
    </citation>
    <scope>NUCLEOTIDE SEQUENCE</scope>
    <source>
        <strain evidence="3">CBS 560.94</strain>
    </source>
</reference>
<reference evidence="3" key="2">
    <citation type="submission" date="2023-06" db="EMBL/GenBank/DDBJ databases">
        <authorList>
            <consortium name="Lawrence Berkeley National Laboratory"/>
            <person name="Haridas S."/>
            <person name="Hensen N."/>
            <person name="Bonometti L."/>
            <person name="Westerberg I."/>
            <person name="Brannstrom I.O."/>
            <person name="Guillou S."/>
            <person name="Cros-Aarteil S."/>
            <person name="Calhoun S."/>
            <person name="Kuo A."/>
            <person name="Mondo S."/>
            <person name="Pangilinan J."/>
            <person name="Riley R."/>
            <person name="Labutti K."/>
            <person name="Andreopoulos B."/>
            <person name="Lipzen A."/>
            <person name="Chen C."/>
            <person name="Yanf M."/>
            <person name="Daum C."/>
            <person name="Ng V."/>
            <person name="Clum A."/>
            <person name="Steindorff A."/>
            <person name="Ohm R."/>
            <person name="Martin F."/>
            <person name="Silar P."/>
            <person name="Natvig D."/>
            <person name="Lalanne C."/>
            <person name="Gautier V."/>
            <person name="Ament-Velasquez S.L."/>
            <person name="Kruys A."/>
            <person name="Hutchinson M.I."/>
            <person name="Powell A.J."/>
            <person name="Barry K."/>
            <person name="Miller A.N."/>
            <person name="Grigoriev I.V."/>
            <person name="Debuchy R."/>
            <person name="Gladieux P."/>
            <person name="Thoren M.H."/>
            <person name="Johannesson H."/>
        </authorList>
    </citation>
    <scope>NUCLEOTIDE SEQUENCE</scope>
    <source>
        <strain evidence="3">CBS 560.94</strain>
    </source>
</reference>
<dbReference type="RefSeq" id="XP_062685211.1">
    <property type="nucleotide sequence ID" value="XM_062824241.1"/>
</dbReference>
<evidence type="ECO:0000256" key="1">
    <source>
        <dbReference type="SAM" id="Coils"/>
    </source>
</evidence>
<feature type="region of interest" description="Disordered" evidence="2">
    <location>
        <begin position="1"/>
        <end position="163"/>
    </location>
</feature>
<dbReference type="EMBL" id="JAUEPP010000002">
    <property type="protein sequence ID" value="KAK3351916.1"/>
    <property type="molecule type" value="Genomic_DNA"/>
</dbReference>
<proteinExistence type="predicted"/>
<evidence type="ECO:0000313" key="3">
    <source>
        <dbReference type="EMBL" id="KAK3351916.1"/>
    </source>
</evidence>